<evidence type="ECO:0000256" key="1">
    <source>
        <dbReference type="ARBA" id="ARBA00022741"/>
    </source>
</evidence>
<dbReference type="PANTHER" id="PTHR42855">
    <property type="entry name" value="ABC TRANSPORTER ATP-BINDING SUBUNIT"/>
    <property type="match status" value="1"/>
</dbReference>
<feature type="domain" description="ABC transporter" evidence="4">
    <location>
        <begin position="4"/>
        <end position="213"/>
    </location>
</feature>
<dbReference type="CDD" id="cd03221">
    <property type="entry name" value="ABCF_EF-3"/>
    <property type="match status" value="2"/>
</dbReference>
<dbReference type="EMBL" id="JACLYY010000016">
    <property type="protein sequence ID" value="MBM6739128.1"/>
    <property type="molecule type" value="Genomic_DNA"/>
</dbReference>
<proteinExistence type="predicted"/>
<reference evidence="5 6" key="1">
    <citation type="journal article" date="2021" name="Sci. Rep.">
        <title>The distribution of antibiotic resistance genes in chicken gut microbiota commensals.</title>
        <authorList>
            <person name="Juricova H."/>
            <person name="Matiasovicova J."/>
            <person name="Kubasova T."/>
            <person name="Cejkova D."/>
            <person name="Rychlik I."/>
        </authorList>
    </citation>
    <scope>NUCLEOTIDE SEQUENCE [LARGE SCALE GENOMIC DNA]</scope>
    <source>
        <strain evidence="5 6">An773</strain>
    </source>
</reference>
<gene>
    <name evidence="5" type="primary">abc-f</name>
    <name evidence="5" type="ORF">H7U36_13645</name>
</gene>
<organism evidence="5 6">
    <name type="scientific">Faecalicatena fissicatena</name>
    <dbReference type="NCBI Taxonomy" id="290055"/>
    <lineage>
        <taxon>Bacteria</taxon>
        <taxon>Bacillati</taxon>
        <taxon>Bacillota</taxon>
        <taxon>Clostridia</taxon>
        <taxon>Lachnospirales</taxon>
        <taxon>Lachnospiraceae</taxon>
        <taxon>Faecalicatena</taxon>
    </lineage>
</organism>
<keyword evidence="2" id="KW-0067">ATP-binding</keyword>
<name>A0ABS2EBU5_9FIRM</name>
<dbReference type="InterPro" id="IPR003593">
    <property type="entry name" value="AAA+_ATPase"/>
</dbReference>
<feature type="coiled-coil region" evidence="3">
    <location>
        <begin position="263"/>
        <end position="297"/>
    </location>
</feature>
<protein>
    <submittedName>
        <fullName evidence="5">ABC-F type ribosomal protection protein</fullName>
    </submittedName>
</protein>
<keyword evidence="6" id="KW-1185">Reference proteome</keyword>
<feature type="domain" description="ABC transporter" evidence="4">
    <location>
        <begin position="310"/>
        <end position="503"/>
    </location>
</feature>
<dbReference type="PROSITE" id="PS00211">
    <property type="entry name" value="ABC_TRANSPORTER_1"/>
    <property type="match status" value="2"/>
</dbReference>
<evidence type="ECO:0000313" key="5">
    <source>
        <dbReference type="EMBL" id="MBM6739128.1"/>
    </source>
</evidence>
<dbReference type="InterPro" id="IPR017871">
    <property type="entry name" value="ABC_transporter-like_CS"/>
</dbReference>
<keyword evidence="3" id="KW-0175">Coiled coil</keyword>
<accession>A0ABS2EBU5</accession>
<dbReference type="SMART" id="SM00382">
    <property type="entry name" value="AAA"/>
    <property type="match status" value="2"/>
</dbReference>
<evidence type="ECO:0000313" key="6">
    <source>
        <dbReference type="Proteomes" id="UP000716906"/>
    </source>
</evidence>
<dbReference type="InterPro" id="IPR003439">
    <property type="entry name" value="ABC_transporter-like_ATP-bd"/>
</dbReference>
<dbReference type="SUPFAM" id="SSF52540">
    <property type="entry name" value="P-loop containing nucleoside triphosphate hydrolases"/>
    <property type="match status" value="2"/>
</dbReference>
<dbReference type="RefSeq" id="WP_205156338.1">
    <property type="nucleotide sequence ID" value="NZ_JACLYY010000016.1"/>
</dbReference>
<dbReference type="PANTHER" id="PTHR42855:SF2">
    <property type="entry name" value="DRUG RESISTANCE ABC TRANSPORTER,ATP-BINDING PROTEIN"/>
    <property type="match status" value="1"/>
</dbReference>
<comment type="caution">
    <text evidence="5">The sequence shown here is derived from an EMBL/GenBank/DDBJ whole genome shotgun (WGS) entry which is preliminary data.</text>
</comment>
<dbReference type="Proteomes" id="UP000716906">
    <property type="component" value="Unassembled WGS sequence"/>
</dbReference>
<evidence type="ECO:0000256" key="3">
    <source>
        <dbReference type="SAM" id="Coils"/>
    </source>
</evidence>
<dbReference type="NCBIfam" id="NF000355">
    <property type="entry name" value="ribo_prot_ABC_F"/>
    <property type="match status" value="1"/>
</dbReference>
<evidence type="ECO:0000256" key="2">
    <source>
        <dbReference type="ARBA" id="ARBA00022840"/>
    </source>
</evidence>
<sequence length="503" mass="56750">MSMIQVEHLTFCYDGGIEPVFEDVSFVIDTDWKLGLTGRNGRGKTTLLKLLAGEYEYSGSIRASVEMDCFPFPVGNMSANVIDVIEEADPSYELWKVCRELTCLDMAPEILYRPFTTLSGGEQTRVMLAALFARENAFLLIDEPTNHLDMEARERLMGYLQGKKGFILVSHDRYFLDGCVDHILAINRRNMEVVRGNFTTWQEEKAKKDAFELGENERLKKDIRRLEAAAARTESWSETVEKTKKGVRIGGLRPDRGAIGHKAAKLMKRSKNMESRMRTAAEEKRKLLKNVETAEELKICPLVHHKKRLVQLEDVTLSYGVRAVLEGWSMHIDRGERVLLAGGNGSGKSTVIRAILSAASGEDACLAGGRIDLAPGLVLSYVPQDPGGLSGNLRDFARERGLDLTLFMALLRKMDFSRLQFEKPMEDYSLGQKKKVLLAASLSRQAHLYIWDEPMNYIDIFSRDQIAGLIQKYSPTMLLVEHDRAFAEEVSTRRIRLSSRSSD</sequence>
<dbReference type="Gene3D" id="3.40.50.300">
    <property type="entry name" value="P-loop containing nucleotide triphosphate hydrolases"/>
    <property type="match status" value="2"/>
</dbReference>
<dbReference type="InterPro" id="IPR027417">
    <property type="entry name" value="P-loop_NTPase"/>
</dbReference>
<dbReference type="InterPro" id="IPR051309">
    <property type="entry name" value="ABCF_ATPase"/>
</dbReference>
<evidence type="ECO:0000259" key="4">
    <source>
        <dbReference type="PROSITE" id="PS50893"/>
    </source>
</evidence>
<keyword evidence="1" id="KW-0547">Nucleotide-binding</keyword>
<dbReference type="Pfam" id="PF00005">
    <property type="entry name" value="ABC_tran"/>
    <property type="match status" value="2"/>
</dbReference>
<dbReference type="PROSITE" id="PS50893">
    <property type="entry name" value="ABC_TRANSPORTER_2"/>
    <property type="match status" value="2"/>
</dbReference>